<proteinExistence type="predicted"/>
<dbReference type="RefSeq" id="WP_132849671.1">
    <property type="nucleotide sequence ID" value="NZ_CP058648.1"/>
</dbReference>
<dbReference type="EMBL" id="SLYC01000059">
    <property type="protein sequence ID" value="TCP95486.1"/>
    <property type="molecule type" value="Genomic_DNA"/>
</dbReference>
<keyword evidence="1" id="KW-0472">Membrane</keyword>
<reference evidence="2 3" key="1">
    <citation type="submission" date="2019-03" db="EMBL/GenBank/DDBJ databases">
        <title>Genomic Encyclopedia of Type Strains, Phase IV (KMG-IV): sequencing the most valuable type-strain genomes for metagenomic binning, comparative biology and taxonomic classification.</title>
        <authorList>
            <person name="Goeker M."/>
        </authorList>
    </citation>
    <scope>NUCLEOTIDE SEQUENCE [LARGE SCALE GENOMIC DNA]</scope>
    <source>
        <strain evidence="2 3">DSM 100013</strain>
    </source>
</reference>
<dbReference type="Proteomes" id="UP000295504">
    <property type="component" value="Unassembled WGS sequence"/>
</dbReference>
<comment type="caution">
    <text evidence="2">The sequence shown here is derived from an EMBL/GenBank/DDBJ whole genome shotgun (WGS) entry which is preliminary data.</text>
</comment>
<protein>
    <submittedName>
        <fullName evidence="2">Uncharacterized protein</fullName>
    </submittedName>
</protein>
<name>A0A4R2T2Q6_9FIRM</name>
<organism evidence="2 3">
    <name type="scientific">Serpentinicella alkaliphila</name>
    <dbReference type="NCBI Taxonomy" id="1734049"/>
    <lineage>
        <taxon>Bacteria</taxon>
        <taxon>Bacillati</taxon>
        <taxon>Bacillota</taxon>
        <taxon>Clostridia</taxon>
        <taxon>Peptostreptococcales</taxon>
        <taxon>Natronincolaceae</taxon>
        <taxon>Serpentinicella</taxon>
    </lineage>
</organism>
<evidence type="ECO:0000313" key="2">
    <source>
        <dbReference type="EMBL" id="TCP95486.1"/>
    </source>
</evidence>
<evidence type="ECO:0000256" key="1">
    <source>
        <dbReference type="SAM" id="Phobius"/>
    </source>
</evidence>
<dbReference type="AlphaFoldDB" id="A0A4R2T2Q6"/>
<gene>
    <name evidence="2" type="ORF">EDD79_10591</name>
</gene>
<keyword evidence="1" id="KW-1133">Transmembrane helix</keyword>
<dbReference type="OrthoDB" id="2083636at2"/>
<sequence>MENKHKAILFIVVGSLFLNLIMFFRINSMKQELHNVNNTNSNNLYMLESRLNNLTMAISNLQEENKWVASSIINANHEKSQPGQIHLDIDFSLREIENGAQLKVVYKTEKEEEWSEVNAVNIGGNTFRAPIFLDKKETYHYLIVSRGNINRSSDTMIIPSNYYIPNPLEVISRSTTSGAKGAESIEYHLAQYDPIFDFHKIKKAEAKIYIDNNLENVIEIKPLDFTNDRNSDPYISEVFKEVVGFKTDLVLNNTIIRITVEYFDGSIYEGILYPDYMFTLKPVN</sequence>
<feature type="transmembrane region" description="Helical" evidence="1">
    <location>
        <begin position="7"/>
        <end position="26"/>
    </location>
</feature>
<evidence type="ECO:0000313" key="3">
    <source>
        <dbReference type="Proteomes" id="UP000295504"/>
    </source>
</evidence>
<keyword evidence="1" id="KW-0812">Transmembrane</keyword>
<keyword evidence="3" id="KW-1185">Reference proteome</keyword>
<accession>A0A4R2T2Q6</accession>